<protein>
    <submittedName>
        <fullName evidence="3">Phosphatase PAP2 family protein</fullName>
    </submittedName>
</protein>
<proteinExistence type="predicted"/>
<dbReference type="PANTHER" id="PTHR14969">
    <property type="entry name" value="SPHINGOSINE-1-PHOSPHATE PHOSPHOHYDROLASE"/>
    <property type="match status" value="1"/>
</dbReference>
<evidence type="ECO:0000256" key="1">
    <source>
        <dbReference type="SAM" id="Phobius"/>
    </source>
</evidence>
<feature type="transmembrane region" description="Helical" evidence="1">
    <location>
        <begin position="194"/>
        <end position="212"/>
    </location>
</feature>
<dbReference type="Pfam" id="PF01569">
    <property type="entry name" value="PAP2"/>
    <property type="match status" value="1"/>
</dbReference>
<name>A0AAU7JYT3_9MICO</name>
<dbReference type="SUPFAM" id="SSF48317">
    <property type="entry name" value="Acid phosphatase/Vanadium-dependent haloperoxidase"/>
    <property type="match status" value="1"/>
</dbReference>
<feature type="transmembrane region" description="Helical" evidence="1">
    <location>
        <begin position="12"/>
        <end position="34"/>
    </location>
</feature>
<organism evidence="3">
    <name type="scientific">Pedococcus sp. KACC 23699</name>
    <dbReference type="NCBI Taxonomy" id="3149228"/>
    <lineage>
        <taxon>Bacteria</taxon>
        <taxon>Bacillati</taxon>
        <taxon>Actinomycetota</taxon>
        <taxon>Actinomycetes</taxon>
        <taxon>Micrococcales</taxon>
        <taxon>Intrasporangiaceae</taxon>
        <taxon>Pedococcus</taxon>
    </lineage>
</organism>
<keyword evidence="1" id="KW-1133">Transmembrane helix</keyword>
<sequence length="232" mass="25417">MARIHRQNFTDLLSRAIAPGVVVWGAIVGFGLLITGPLTGLSKSEETVNKTLASDRTPTWNQITMLWSHVGNTEYVIAVCILVAIIIFWRTKDLLFSLVPVIAISLQATIFVLATLVVGRPRPQVSHLDPAPPTSSYPSGHVGASTALYLTFALMATRIERTWLRVTTMVVCLALPLLVTFARLYRGMHHVTDVSVGMANGIICAVLAYSWWKATRKDEVGSRVKDAAFSRS</sequence>
<dbReference type="Gene3D" id="1.20.144.10">
    <property type="entry name" value="Phosphatidic acid phosphatase type 2/haloperoxidase"/>
    <property type="match status" value="1"/>
</dbReference>
<dbReference type="InterPro" id="IPR000326">
    <property type="entry name" value="PAP2/HPO"/>
</dbReference>
<reference evidence="3" key="1">
    <citation type="submission" date="2024-05" db="EMBL/GenBank/DDBJ databases">
        <authorList>
            <person name="Kim S."/>
            <person name="Heo J."/>
            <person name="Choi H."/>
            <person name="Choi Y."/>
            <person name="Kwon S.-W."/>
            <person name="Kim Y."/>
        </authorList>
    </citation>
    <scope>NUCLEOTIDE SEQUENCE</scope>
    <source>
        <strain evidence="3">KACC 23699</strain>
    </source>
</reference>
<feature type="domain" description="Phosphatidic acid phosphatase type 2/haloperoxidase" evidence="2">
    <location>
        <begin position="94"/>
        <end position="209"/>
    </location>
</feature>
<dbReference type="InterPro" id="IPR036938">
    <property type="entry name" value="PAP2/HPO_sf"/>
</dbReference>
<keyword evidence="1" id="KW-0472">Membrane</keyword>
<dbReference type="EMBL" id="CP157483">
    <property type="protein sequence ID" value="XBO45428.1"/>
    <property type="molecule type" value="Genomic_DNA"/>
</dbReference>
<gene>
    <name evidence="3" type="ORF">ABEG17_08880</name>
</gene>
<feature type="transmembrane region" description="Helical" evidence="1">
    <location>
        <begin position="66"/>
        <end position="88"/>
    </location>
</feature>
<dbReference type="RefSeq" id="WP_406832929.1">
    <property type="nucleotide sequence ID" value="NZ_CP157483.1"/>
</dbReference>
<evidence type="ECO:0000313" key="3">
    <source>
        <dbReference type="EMBL" id="XBO45428.1"/>
    </source>
</evidence>
<accession>A0AAU7JYT3</accession>
<keyword evidence="1" id="KW-0812">Transmembrane</keyword>
<evidence type="ECO:0000259" key="2">
    <source>
        <dbReference type="SMART" id="SM00014"/>
    </source>
</evidence>
<feature type="transmembrane region" description="Helical" evidence="1">
    <location>
        <begin position="163"/>
        <end position="182"/>
    </location>
</feature>
<dbReference type="AlphaFoldDB" id="A0AAU7JYT3"/>
<feature type="transmembrane region" description="Helical" evidence="1">
    <location>
        <begin position="95"/>
        <end position="118"/>
    </location>
</feature>
<feature type="transmembrane region" description="Helical" evidence="1">
    <location>
        <begin position="138"/>
        <end position="156"/>
    </location>
</feature>
<dbReference type="PANTHER" id="PTHR14969:SF13">
    <property type="entry name" value="AT30094P"/>
    <property type="match status" value="1"/>
</dbReference>
<dbReference type="SMART" id="SM00014">
    <property type="entry name" value="acidPPc"/>
    <property type="match status" value="1"/>
</dbReference>